<proteinExistence type="inferred from homology"/>
<evidence type="ECO:0000259" key="5">
    <source>
        <dbReference type="SMART" id="SM00632"/>
    </source>
</evidence>
<reference evidence="6" key="1">
    <citation type="submission" date="2020-11" db="EMBL/GenBank/DDBJ databases">
        <authorList>
            <person name="Tran Van P."/>
        </authorList>
    </citation>
    <scope>NUCLEOTIDE SEQUENCE</scope>
</reference>
<dbReference type="EC" id="3.2.1.1" evidence="3"/>
<feature type="compositionally biased region" description="Low complexity" evidence="4">
    <location>
        <begin position="184"/>
        <end position="198"/>
    </location>
</feature>
<dbReference type="Pfam" id="PF02806">
    <property type="entry name" value="Alpha-amylase_C"/>
    <property type="match status" value="1"/>
</dbReference>
<dbReference type="Gene3D" id="3.20.20.80">
    <property type="entry name" value="Glycosidases"/>
    <property type="match status" value="1"/>
</dbReference>
<dbReference type="GO" id="GO:0004556">
    <property type="term" value="F:alpha-amylase activity"/>
    <property type="evidence" value="ECO:0007669"/>
    <property type="project" value="UniProtKB-EC"/>
</dbReference>
<comment type="catalytic activity">
    <reaction evidence="1">
        <text>Endohydrolysis of (1-&gt;4)-alpha-D-glucosidic linkages in polysaccharides containing three or more (1-&gt;4)-alpha-linked D-glucose units.</text>
        <dbReference type="EC" id="3.2.1.1"/>
    </reaction>
</comment>
<evidence type="ECO:0000256" key="3">
    <source>
        <dbReference type="ARBA" id="ARBA00012595"/>
    </source>
</evidence>
<dbReference type="SMART" id="SM00632">
    <property type="entry name" value="Aamy_C"/>
    <property type="match status" value="1"/>
</dbReference>
<dbReference type="Gene3D" id="2.60.40.1180">
    <property type="entry name" value="Golgi alpha-mannosidase II"/>
    <property type="match status" value="1"/>
</dbReference>
<dbReference type="InterPro" id="IPR017853">
    <property type="entry name" value="GH"/>
</dbReference>
<dbReference type="Proteomes" id="UP000677054">
    <property type="component" value="Unassembled WGS sequence"/>
</dbReference>
<dbReference type="SUPFAM" id="SSF51445">
    <property type="entry name" value="(Trans)glycosidases"/>
    <property type="match status" value="1"/>
</dbReference>
<evidence type="ECO:0000256" key="2">
    <source>
        <dbReference type="ARBA" id="ARBA00008061"/>
    </source>
</evidence>
<dbReference type="AlphaFoldDB" id="A0A7R9FQZ3"/>
<organism evidence="6">
    <name type="scientific">Darwinula stevensoni</name>
    <dbReference type="NCBI Taxonomy" id="69355"/>
    <lineage>
        <taxon>Eukaryota</taxon>
        <taxon>Metazoa</taxon>
        <taxon>Ecdysozoa</taxon>
        <taxon>Arthropoda</taxon>
        <taxon>Crustacea</taxon>
        <taxon>Oligostraca</taxon>
        <taxon>Ostracoda</taxon>
        <taxon>Podocopa</taxon>
        <taxon>Podocopida</taxon>
        <taxon>Darwinulocopina</taxon>
        <taxon>Darwinuloidea</taxon>
        <taxon>Darwinulidae</taxon>
        <taxon>Darwinula</taxon>
    </lineage>
</organism>
<dbReference type="EMBL" id="CAJPEV010003854">
    <property type="protein sequence ID" value="CAG0900673.1"/>
    <property type="molecule type" value="Genomic_DNA"/>
</dbReference>
<evidence type="ECO:0000256" key="1">
    <source>
        <dbReference type="ARBA" id="ARBA00000548"/>
    </source>
</evidence>
<dbReference type="PANTHER" id="PTHR43447">
    <property type="entry name" value="ALPHA-AMYLASE"/>
    <property type="match status" value="1"/>
</dbReference>
<comment type="similarity">
    <text evidence="2">Belongs to the glycosyl hydrolase 13 family.</text>
</comment>
<dbReference type="EMBL" id="LR903371">
    <property type="protein sequence ID" value="CAD7251822.1"/>
    <property type="molecule type" value="Genomic_DNA"/>
</dbReference>
<evidence type="ECO:0000313" key="7">
    <source>
        <dbReference type="Proteomes" id="UP000677054"/>
    </source>
</evidence>
<name>A0A7R9FQZ3_9CRUS</name>
<feature type="region of interest" description="Disordered" evidence="4">
    <location>
        <begin position="184"/>
        <end position="207"/>
    </location>
</feature>
<sequence length="401" mass="43567">MHGEVHNGDSLSGDLITHKSPFEYKLAVSFMLAHPYGFTRVMSSYFFQESSDSPPYDDDYNTLDVIINPDGTCGNGWVCEHRWGPIAHMVEFRNAVAGTEMGNFSLEGDQVAFSRGDKGFFAMAKSGFMDGNFQTGMPGGSYCNIIDGCATQVTVNGDGTAQIRITDSMEPILAICVGCTGGRTTPEPSTTTMSTQPTTPEPTEPSVPNYIHRTIIFIEKETAPGQDMFATGGIGHERRPGCTEDAETSECAISITTNSLGETVHYEKYNTWRVGDTKLDWYGEQSGQGTFNGLSAEGTPLAWTSNLQDDPGYQPLNTYGEHYWMVDMDMDCSETEQGWFEVKGFVTGGVGEETDVSQAANCIGTAGGDAPYTSAHHMGKCGYLNVFKFSDPSCIIENLSE</sequence>
<dbReference type="GO" id="GO:0005975">
    <property type="term" value="P:carbohydrate metabolic process"/>
    <property type="evidence" value="ECO:0007669"/>
    <property type="project" value="InterPro"/>
</dbReference>
<dbReference type="InterPro" id="IPR013780">
    <property type="entry name" value="Glyco_hydro_b"/>
</dbReference>
<dbReference type="OrthoDB" id="550577at2759"/>
<gene>
    <name evidence="6" type="ORF">DSTB1V02_LOCUS11584</name>
</gene>
<feature type="domain" description="Alpha-amylase C-terminal" evidence="5">
    <location>
        <begin position="108"/>
        <end position="180"/>
    </location>
</feature>
<keyword evidence="7" id="KW-1185">Reference proteome</keyword>
<dbReference type="InterPro" id="IPR031319">
    <property type="entry name" value="A-amylase_C"/>
</dbReference>
<protein>
    <recommendedName>
        <fullName evidence="3">alpha-amylase</fullName>
        <ecNumber evidence="3">3.2.1.1</ecNumber>
    </recommendedName>
</protein>
<dbReference type="InterPro" id="IPR006048">
    <property type="entry name" value="A-amylase/branching_C"/>
</dbReference>
<dbReference type="SUPFAM" id="SSF51011">
    <property type="entry name" value="Glycosyl hydrolase domain"/>
    <property type="match status" value="1"/>
</dbReference>
<evidence type="ECO:0000256" key="4">
    <source>
        <dbReference type="SAM" id="MobiDB-lite"/>
    </source>
</evidence>
<accession>A0A7R9FQZ3</accession>
<evidence type="ECO:0000313" key="6">
    <source>
        <dbReference type="EMBL" id="CAD7251822.1"/>
    </source>
</evidence>
<dbReference type="GO" id="GO:0043169">
    <property type="term" value="F:cation binding"/>
    <property type="evidence" value="ECO:0007669"/>
    <property type="project" value="InterPro"/>
</dbReference>